<evidence type="ECO:0000313" key="2">
    <source>
        <dbReference type="EMBL" id="TKR75471.1"/>
    </source>
</evidence>
<feature type="compositionally biased region" description="Basic and acidic residues" evidence="1">
    <location>
        <begin position="20"/>
        <end position="44"/>
    </location>
</feature>
<protein>
    <submittedName>
        <fullName evidence="2">Putative disease resistance protein</fullName>
    </submittedName>
</protein>
<dbReference type="EMBL" id="RCHU01001125">
    <property type="protein sequence ID" value="TKR75471.1"/>
    <property type="molecule type" value="Genomic_DNA"/>
</dbReference>
<dbReference type="AlphaFoldDB" id="A0A4U5MZN1"/>
<organism evidence="2">
    <name type="scientific">Populus alba</name>
    <name type="common">White poplar</name>
    <dbReference type="NCBI Taxonomy" id="43335"/>
    <lineage>
        <taxon>Eukaryota</taxon>
        <taxon>Viridiplantae</taxon>
        <taxon>Streptophyta</taxon>
        <taxon>Embryophyta</taxon>
        <taxon>Tracheophyta</taxon>
        <taxon>Spermatophyta</taxon>
        <taxon>Magnoliopsida</taxon>
        <taxon>eudicotyledons</taxon>
        <taxon>Gunneridae</taxon>
        <taxon>Pentapetalae</taxon>
        <taxon>rosids</taxon>
        <taxon>fabids</taxon>
        <taxon>Malpighiales</taxon>
        <taxon>Salicaceae</taxon>
        <taxon>Saliceae</taxon>
        <taxon>Populus</taxon>
    </lineage>
</organism>
<feature type="compositionally biased region" description="Polar residues" evidence="1">
    <location>
        <begin position="47"/>
        <end position="81"/>
    </location>
</feature>
<feature type="region of interest" description="Disordered" evidence="1">
    <location>
        <begin position="17"/>
        <end position="94"/>
    </location>
</feature>
<sequence>MGGCFGRVKREVQVVEPGVGEERISSHAIARNDEVSSKSEDDLQVKGLQNRTATPNASNPGLETSLQSQIRGLNTQQQSKGKSAEVVSHPSGYEEQNIEINMGGGIGRVQREVQVVEPRVGGERISSHAIARNDEGVLEGYKWEFRAWNKVPEKREFSRIYK</sequence>
<proteinExistence type="predicted"/>
<name>A0A4U5MZN1_POPAL</name>
<accession>A0A4U5MZN1</accession>
<comment type="caution">
    <text evidence="2">The sequence shown here is derived from an EMBL/GenBank/DDBJ whole genome shotgun (WGS) entry which is preliminary data.</text>
</comment>
<evidence type="ECO:0000256" key="1">
    <source>
        <dbReference type="SAM" id="MobiDB-lite"/>
    </source>
</evidence>
<reference evidence="2" key="1">
    <citation type="submission" date="2018-10" db="EMBL/GenBank/DDBJ databases">
        <title>Population genomic analysis revealed the cold adaptation of white poplar.</title>
        <authorList>
            <person name="Liu Y.-J."/>
        </authorList>
    </citation>
    <scope>NUCLEOTIDE SEQUENCE [LARGE SCALE GENOMIC DNA]</scope>
    <source>
        <strain evidence="2">PAL-ZL1</strain>
    </source>
</reference>
<gene>
    <name evidence="2" type="ORF">D5086_0000285130</name>
</gene>